<accession>A0A1G7M678</accession>
<evidence type="ECO:0000313" key="5">
    <source>
        <dbReference type="Proteomes" id="UP000199045"/>
    </source>
</evidence>
<evidence type="ECO:0000259" key="3">
    <source>
        <dbReference type="Pfam" id="PF16344"/>
    </source>
</evidence>
<feature type="domain" description="FecR protein" evidence="2">
    <location>
        <begin position="192"/>
        <end position="288"/>
    </location>
</feature>
<dbReference type="Proteomes" id="UP000199045">
    <property type="component" value="Unassembled WGS sequence"/>
</dbReference>
<dbReference type="Pfam" id="PF16344">
    <property type="entry name" value="FecR_C"/>
    <property type="match status" value="1"/>
</dbReference>
<protein>
    <submittedName>
        <fullName evidence="4">FecR protein</fullName>
    </submittedName>
</protein>
<dbReference type="STRING" id="104663.SAMN04488121_102289"/>
<dbReference type="RefSeq" id="WP_089830527.1">
    <property type="nucleotide sequence ID" value="NZ_FNBN01000002.1"/>
</dbReference>
<dbReference type="PANTHER" id="PTHR30273:SF2">
    <property type="entry name" value="PROTEIN FECR"/>
    <property type="match status" value="1"/>
</dbReference>
<sequence length="401" mass="44949">MTQEELRELIEKYLTEDLSQQEFQLLWSALEEPGNREIWNEMIQSVWENPMYHGLSDDHIKEKALDRLRPLLTEEVIPPMVPDQKPLVRWLARGGAWWAAAVFVVMCCVGAYLLFFRQAQPQQTGNTDSIAAKNDVAPGSNKALLTLSDGSTVPLDSVGNQLIRQGATTIRQHNGLLQYKAQGAESGIAYNTLTTPRGGQFKIVLPDGTKVWLNAASSIRYPIAFTQNERRVTISGEVYFEVAGNAAKTFMVDVNGSTEVEVLGTHFNINAYKDEAAINTTLLEGKVKVNVNQQPGVILKPGQQASLSTNGTFQVFKDVDTAQVIAWKEGWFQFHLANLPEVMRQVARWYDVEVNYKGDITDAVFEGRIQRDLNLAQMLKILEKYHVRFHVEGKTITVLPG</sequence>
<keyword evidence="1" id="KW-0812">Transmembrane</keyword>
<dbReference type="Gene3D" id="3.55.50.30">
    <property type="match status" value="1"/>
</dbReference>
<dbReference type="AlphaFoldDB" id="A0A1G7M678"/>
<dbReference type="GO" id="GO:0016989">
    <property type="term" value="F:sigma factor antagonist activity"/>
    <property type="evidence" value="ECO:0007669"/>
    <property type="project" value="TreeGrafter"/>
</dbReference>
<dbReference type="Gene3D" id="2.60.120.1440">
    <property type="match status" value="1"/>
</dbReference>
<dbReference type="PANTHER" id="PTHR30273">
    <property type="entry name" value="PERIPLASMIC SIGNAL SENSOR AND SIGMA FACTOR ACTIVATOR FECR-RELATED"/>
    <property type="match status" value="1"/>
</dbReference>
<organism evidence="4 5">
    <name type="scientific">Chitinophaga filiformis</name>
    <name type="common">Myxococcus filiformis</name>
    <name type="synonym">Flexibacter filiformis</name>
    <dbReference type="NCBI Taxonomy" id="104663"/>
    <lineage>
        <taxon>Bacteria</taxon>
        <taxon>Pseudomonadati</taxon>
        <taxon>Bacteroidota</taxon>
        <taxon>Chitinophagia</taxon>
        <taxon>Chitinophagales</taxon>
        <taxon>Chitinophagaceae</taxon>
        <taxon>Chitinophaga</taxon>
    </lineage>
</organism>
<reference evidence="4 5" key="1">
    <citation type="submission" date="2016-10" db="EMBL/GenBank/DDBJ databases">
        <authorList>
            <person name="de Groot N.N."/>
        </authorList>
    </citation>
    <scope>NUCLEOTIDE SEQUENCE [LARGE SCALE GENOMIC DNA]</scope>
    <source>
        <strain evidence="4 5">DSM 527</strain>
    </source>
</reference>
<dbReference type="EMBL" id="FNBN01000002">
    <property type="protein sequence ID" value="SDF56679.1"/>
    <property type="molecule type" value="Genomic_DNA"/>
</dbReference>
<evidence type="ECO:0000256" key="1">
    <source>
        <dbReference type="SAM" id="Phobius"/>
    </source>
</evidence>
<name>A0A1G7M678_CHIFI</name>
<feature type="domain" description="Protein FecR C-terminal" evidence="3">
    <location>
        <begin position="332"/>
        <end position="398"/>
    </location>
</feature>
<dbReference type="InterPro" id="IPR032508">
    <property type="entry name" value="FecR_C"/>
</dbReference>
<keyword evidence="1" id="KW-0472">Membrane</keyword>
<dbReference type="InterPro" id="IPR006860">
    <property type="entry name" value="FecR"/>
</dbReference>
<dbReference type="OrthoDB" id="649653at2"/>
<evidence type="ECO:0000259" key="2">
    <source>
        <dbReference type="Pfam" id="PF04773"/>
    </source>
</evidence>
<gene>
    <name evidence="4" type="ORF">SAMN04488121_102289</name>
</gene>
<dbReference type="InterPro" id="IPR012373">
    <property type="entry name" value="Ferrdict_sens_TM"/>
</dbReference>
<evidence type="ECO:0000313" key="4">
    <source>
        <dbReference type="EMBL" id="SDF56679.1"/>
    </source>
</evidence>
<keyword evidence="1" id="KW-1133">Transmembrane helix</keyword>
<dbReference type="Pfam" id="PF04773">
    <property type="entry name" value="FecR"/>
    <property type="match status" value="1"/>
</dbReference>
<proteinExistence type="predicted"/>
<feature type="transmembrane region" description="Helical" evidence="1">
    <location>
        <begin position="95"/>
        <end position="115"/>
    </location>
</feature>